<proteinExistence type="predicted"/>
<evidence type="ECO:0000313" key="2">
    <source>
        <dbReference type="EMBL" id="EWG46370.1"/>
    </source>
</evidence>
<evidence type="ECO:0000256" key="1">
    <source>
        <dbReference type="SAM" id="MobiDB-lite"/>
    </source>
</evidence>
<feature type="compositionally biased region" description="Acidic residues" evidence="1">
    <location>
        <begin position="320"/>
        <end position="354"/>
    </location>
</feature>
<dbReference type="InterPro" id="IPR036249">
    <property type="entry name" value="Thioredoxin-like_sf"/>
</dbReference>
<dbReference type="eggNOG" id="KOG1181">
    <property type="taxonomic scope" value="Eukaryota"/>
</dbReference>
<dbReference type="OrthoDB" id="9932926at2759"/>
<dbReference type="PROSITE" id="PS51354">
    <property type="entry name" value="GLUTAREDOXIN_2"/>
    <property type="match status" value="1"/>
</dbReference>
<dbReference type="VEuPathDB" id="FungiDB:FVEG_06894"/>
<dbReference type="SUPFAM" id="SSF52833">
    <property type="entry name" value="Thioredoxin-like"/>
    <property type="match status" value="1"/>
</dbReference>
<dbReference type="EMBL" id="DS022249">
    <property type="protein sequence ID" value="EWG46370.1"/>
    <property type="molecule type" value="Genomic_DNA"/>
</dbReference>
<gene>
    <name evidence="2" type="ORF">FVEG_06894</name>
</gene>
<dbReference type="Proteomes" id="UP000009096">
    <property type="component" value="Chromosome 7"/>
</dbReference>
<dbReference type="RefSeq" id="XP_018752561.1">
    <property type="nucleotide sequence ID" value="XM_018895328.1"/>
</dbReference>
<dbReference type="Gene3D" id="3.40.30.10">
    <property type="entry name" value="Glutaredoxin"/>
    <property type="match status" value="1"/>
</dbReference>
<feature type="compositionally biased region" description="Basic and acidic residues" evidence="1">
    <location>
        <begin position="180"/>
        <end position="237"/>
    </location>
</feature>
<feature type="compositionally biased region" description="Basic and acidic residues" evidence="1">
    <location>
        <begin position="383"/>
        <end position="482"/>
    </location>
</feature>
<feature type="compositionally biased region" description="Pro residues" evidence="1">
    <location>
        <begin position="156"/>
        <end position="165"/>
    </location>
</feature>
<protein>
    <submittedName>
        <fullName evidence="2">Uncharacterized protein</fullName>
    </submittedName>
</protein>
<dbReference type="AlphaFoldDB" id="W7MFS0"/>
<feature type="compositionally biased region" description="Polar residues" evidence="1">
    <location>
        <begin position="265"/>
        <end position="286"/>
    </location>
</feature>
<sequence>MTNLLTDPALFIFTSLTAGSSHIVTATSRLETILRANRVPFKAVDIAVDTKARLLWGRRAGKDKSGRPRKLPALVQEGWVLGDIVEIEEWNEYGELKEHVTIYFDEFTIPSINDKLPEPPLKRPIDLTGGLLASMAPSPVAKAVAAAAASAAAAPKPAPAAPPLPGAKAAPSSATLKASTEPKKEEKALPVRSVADEAAQKAKELRLKTLREKVHGKDGAKAKKDDTSAKETGKSKESGTPVAKTDGIQSPTSGSWAETDAGRNAIQSPTSGTWKESGPGSISSLKRASVEVSPDEAKAVEAKTAITEEPELEKKAEIKSDDDDSDDDEDETEEEEEEDTDEDSDEDSEEDEEEETKKPGVAPEPEAAAAAAAAAAAPVETAEAAKDDKPKEESESTKKEIKKDSHKDSKKDSIKDHKKDVKKDTKKPVKKDPKETKKDVKKDPKKDSKKDTKKDTKKDSKKDTKKDSHKDSKKEVKKDPKK</sequence>
<feature type="region of interest" description="Disordered" evidence="1">
    <location>
        <begin position="155"/>
        <end position="482"/>
    </location>
</feature>
<feature type="compositionally biased region" description="Polar residues" evidence="1">
    <location>
        <begin position="247"/>
        <end position="256"/>
    </location>
</feature>
<organism evidence="2 3">
    <name type="scientific">Gibberella moniliformis (strain M3125 / FGSC 7600)</name>
    <name type="common">Maize ear and stalk rot fungus</name>
    <name type="synonym">Fusarium verticillioides</name>
    <dbReference type="NCBI Taxonomy" id="334819"/>
    <lineage>
        <taxon>Eukaryota</taxon>
        <taxon>Fungi</taxon>
        <taxon>Dikarya</taxon>
        <taxon>Ascomycota</taxon>
        <taxon>Pezizomycotina</taxon>
        <taxon>Sordariomycetes</taxon>
        <taxon>Hypocreomycetidae</taxon>
        <taxon>Hypocreales</taxon>
        <taxon>Nectriaceae</taxon>
        <taxon>Fusarium</taxon>
        <taxon>Fusarium fujikuroi species complex</taxon>
    </lineage>
</organism>
<name>W7MFS0_GIBM7</name>
<reference evidence="2 3" key="1">
    <citation type="journal article" date="2010" name="Nature">
        <title>Comparative genomics reveals mobile pathogenicity chromosomes in Fusarium.</title>
        <authorList>
            <person name="Ma L.J."/>
            <person name="van der Does H.C."/>
            <person name="Borkovich K.A."/>
            <person name="Coleman J.J."/>
            <person name="Daboussi M.J."/>
            <person name="Di Pietro A."/>
            <person name="Dufresne M."/>
            <person name="Freitag M."/>
            <person name="Grabherr M."/>
            <person name="Henrissat B."/>
            <person name="Houterman P.M."/>
            <person name="Kang S."/>
            <person name="Shim W.B."/>
            <person name="Woloshuk C."/>
            <person name="Xie X."/>
            <person name="Xu J.R."/>
            <person name="Antoniw J."/>
            <person name="Baker S.E."/>
            <person name="Bluhm B.H."/>
            <person name="Breakspear A."/>
            <person name="Brown D.W."/>
            <person name="Butchko R.A."/>
            <person name="Chapman S."/>
            <person name="Coulson R."/>
            <person name="Coutinho P.M."/>
            <person name="Danchin E.G."/>
            <person name="Diener A."/>
            <person name="Gale L.R."/>
            <person name="Gardiner D.M."/>
            <person name="Goff S."/>
            <person name="Hammond-Kosack K.E."/>
            <person name="Hilburn K."/>
            <person name="Hua-Van A."/>
            <person name="Jonkers W."/>
            <person name="Kazan K."/>
            <person name="Kodira C.D."/>
            <person name="Koehrsen M."/>
            <person name="Kumar L."/>
            <person name="Lee Y.H."/>
            <person name="Li L."/>
            <person name="Manners J.M."/>
            <person name="Miranda-Saavedra D."/>
            <person name="Mukherjee M."/>
            <person name="Park G."/>
            <person name="Park J."/>
            <person name="Park S.Y."/>
            <person name="Proctor R.H."/>
            <person name="Regev A."/>
            <person name="Ruiz-Roldan M.C."/>
            <person name="Sain D."/>
            <person name="Sakthikumar S."/>
            <person name="Sykes S."/>
            <person name="Schwartz D.C."/>
            <person name="Turgeon B.G."/>
            <person name="Wapinski I."/>
            <person name="Yoder O."/>
            <person name="Young S."/>
            <person name="Zeng Q."/>
            <person name="Zhou S."/>
            <person name="Galagan J."/>
            <person name="Cuomo C.A."/>
            <person name="Kistler H.C."/>
            <person name="Rep M."/>
        </authorList>
    </citation>
    <scope>NUCLEOTIDE SEQUENCE [LARGE SCALE GENOMIC DNA]</scope>
    <source>
        <strain evidence="3">M3125 / FGSC 7600</strain>
    </source>
</reference>
<keyword evidence="3" id="KW-1185">Reference proteome</keyword>
<dbReference type="GeneID" id="30064755"/>
<dbReference type="STRING" id="334819.W7MFS0"/>
<accession>W7MFS0</accession>
<dbReference type="KEGG" id="fvr:FVEG_06894"/>
<dbReference type="HOGENOM" id="CLU_033575_3_0_1"/>
<dbReference type="OMA" id="DMATNDK"/>
<feature type="compositionally biased region" description="Low complexity" evidence="1">
    <location>
        <begin position="363"/>
        <end position="382"/>
    </location>
</feature>
<dbReference type="EMBL" id="CM000584">
    <property type="protein sequence ID" value="EWG46370.1"/>
    <property type="molecule type" value="Genomic_DNA"/>
</dbReference>
<evidence type="ECO:0000313" key="3">
    <source>
        <dbReference type="Proteomes" id="UP000009096"/>
    </source>
</evidence>